<accession>A0A1I7LY87</accession>
<dbReference type="NCBIfam" id="NF038129">
    <property type="entry name" value="PEP_NF038129"/>
    <property type="match status" value="1"/>
</dbReference>
<dbReference type="NCBIfam" id="TIGR02595">
    <property type="entry name" value="PEP_CTERM"/>
    <property type="match status" value="1"/>
</dbReference>
<dbReference type="AlphaFoldDB" id="A0A1I7LY87"/>
<keyword evidence="3" id="KW-1185">Reference proteome</keyword>
<dbReference type="STRING" id="1035707.SAMN05216552_10434"/>
<evidence type="ECO:0000313" key="3">
    <source>
        <dbReference type="Proteomes" id="UP000199391"/>
    </source>
</evidence>
<dbReference type="InterPro" id="IPR013424">
    <property type="entry name" value="Ice-binding_C"/>
</dbReference>
<keyword evidence="1" id="KW-0732">Signal</keyword>
<organism evidence="2 3">
    <name type="scientific">Pseudoduganella namucuonensis</name>
    <dbReference type="NCBI Taxonomy" id="1035707"/>
    <lineage>
        <taxon>Bacteria</taxon>
        <taxon>Pseudomonadati</taxon>
        <taxon>Pseudomonadota</taxon>
        <taxon>Betaproteobacteria</taxon>
        <taxon>Burkholderiales</taxon>
        <taxon>Oxalobacteraceae</taxon>
        <taxon>Telluria group</taxon>
        <taxon>Pseudoduganella</taxon>
    </lineage>
</organism>
<evidence type="ECO:0000256" key="1">
    <source>
        <dbReference type="SAM" id="SignalP"/>
    </source>
</evidence>
<dbReference type="OrthoDB" id="8756107at2"/>
<dbReference type="RefSeq" id="WP_093559917.1">
    <property type="nucleotide sequence ID" value="NZ_FPBO01000043.1"/>
</dbReference>
<protein>
    <submittedName>
        <fullName evidence="2">PEP-CTERM protein-sorting domain-containing protein</fullName>
    </submittedName>
</protein>
<feature type="signal peptide" evidence="1">
    <location>
        <begin position="1"/>
        <end position="32"/>
    </location>
</feature>
<dbReference type="EMBL" id="FPBO01000043">
    <property type="protein sequence ID" value="SFV14605.1"/>
    <property type="molecule type" value="Genomic_DNA"/>
</dbReference>
<gene>
    <name evidence="2" type="ORF">SAMN05216552_10434</name>
</gene>
<dbReference type="Proteomes" id="UP000199391">
    <property type="component" value="Unassembled WGS sequence"/>
</dbReference>
<name>A0A1I7LY87_9BURK</name>
<proteinExistence type="predicted"/>
<reference evidence="3" key="1">
    <citation type="submission" date="2016-10" db="EMBL/GenBank/DDBJ databases">
        <authorList>
            <person name="Varghese N."/>
            <person name="Submissions S."/>
        </authorList>
    </citation>
    <scope>NUCLEOTIDE SEQUENCE [LARGE SCALE GENOMIC DNA]</scope>
    <source>
        <strain evidence="3">CGMCC 1.11014</strain>
    </source>
</reference>
<sequence length="219" mass="21851">MFNSALTATTRRLVRGAFLALALAASSGLAAAANIVHFDIDTAGFGASGYIDMQFGAGSGGALPATATVFNLSGFDPAVTPDLFGDVSAVAGGYRFGNTAGWNDLFHAVTFGGVLSFDVSFDGGYDPAAFGNYSRFGVGAYAADGMTVLGNADPLSGFLASVDFQPAATPGGSPVVGVDIADPDAVTAVPEPAGWLLSGTGLAAMALLARRRRATAPAA</sequence>
<evidence type="ECO:0000313" key="2">
    <source>
        <dbReference type="EMBL" id="SFV14605.1"/>
    </source>
</evidence>
<feature type="chain" id="PRO_5011573504" evidence="1">
    <location>
        <begin position="33"/>
        <end position="219"/>
    </location>
</feature>